<keyword evidence="3" id="KW-1185">Reference proteome</keyword>
<dbReference type="Proteomes" id="UP000664132">
    <property type="component" value="Unassembled WGS sequence"/>
</dbReference>
<dbReference type="OrthoDB" id="5329749at2759"/>
<organism evidence="2 3">
    <name type="scientific">Cadophora malorum</name>
    <dbReference type="NCBI Taxonomy" id="108018"/>
    <lineage>
        <taxon>Eukaryota</taxon>
        <taxon>Fungi</taxon>
        <taxon>Dikarya</taxon>
        <taxon>Ascomycota</taxon>
        <taxon>Pezizomycotina</taxon>
        <taxon>Leotiomycetes</taxon>
        <taxon>Helotiales</taxon>
        <taxon>Ploettnerulaceae</taxon>
        <taxon>Cadophora</taxon>
    </lineage>
</organism>
<dbReference type="AlphaFoldDB" id="A0A8H7T2E5"/>
<evidence type="ECO:0000256" key="1">
    <source>
        <dbReference type="SAM" id="MobiDB-lite"/>
    </source>
</evidence>
<evidence type="ECO:0000313" key="3">
    <source>
        <dbReference type="Proteomes" id="UP000664132"/>
    </source>
</evidence>
<gene>
    <name evidence="2" type="ORF">IFR04_015698</name>
</gene>
<comment type="caution">
    <text evidence="2">The sequence shown here is derived from an EMBL/GenBank/DDBJ whole genome shotgun (WGS) entry which is preliminary data.</text>
</comment>
<feature type="region of interest" description="Disordered" evidence="1">
    <location>
        <begin position="16"/>
        <end position="44"/>
    </location>
</feature>
<name>A0A8H7T2E5_9HELO</name>
<sequence>MEQLAQLKGELRRLYPMRGSQEVTHSDNALPDYMEDPSQTASIPPETVGIGPTLSNEALQDLVEVRNELKNGKEANAKAFREMQDMFQ</sequence>
<protein>
    <submittedName>
        <fullName evidence="2">Uncharacterized protein</fullName>
    </submittedName>
</protein>
<proteinExistence type="predicted"/>
<accession>A0A8H7T2E5</accession>
<evidence type="ECO:0000313" key="2">
    <source>
        <dbReference type="EMBL" id="KAG4411158.1"/>
    </source>
</evidence>
<dbReference type="EMBL" id="JAFJYH010000512">
    <property type="protein sequence ID" value="KAG4411158.1"/>
    <property type="molecule type" value="Genomic_DNA"/>
</dbReference>
<reference evidence="2" key="1">
    <citation type="submission" date="2021-02" db="EMBL/GenBank/DDBJ databases">
        <title>Genome sequence Cadophora malorum strain M34.</title>
        <authorList>
            <person name="Stefanovic E."/>
            <person name="Vu D."/>
            <person name="Scully C."/>
            <person name="Dijksterhuis J."/>
            <person name="Roader J."/>
            <person name="Houbraken J."/>
        </authorList>
    </citation>
    <scope>NUCLEOTIDE SEQUENCE</scope>
    <source>
        <strain evidence="2">M34</strain>
    </source>
</reference>